<comment type="caution">
    <text evidence="1">The sequence shown here is derived from an EMBL/GenBank/DDBJ whole genome shotgun (WGS) entry which is preliminary data.</text>
</comment>
<dbReference type="RefSeq" id="WP_133193900.1">
    <property type="nucleotide sequence ID" value="NZ_JBHUCW010000006.1"/>
</dbReference>
<dbReference type="AlphaFoldDB" id="A0A4R5MFD2"/>
<sequence>MGGFCVYGQSMEVARKRAEKKVSEFDPGTRRPLTPVEWKERVDAEAVGIFAQMKPVRVSGEFDAPQFARDFIDVALETAQCANMAVMRIEKKRDAKGNNVLSKTSGLPLMTWVRHE</sequence>
<keyword evidence="2" id="KW-1185">Reference proteome</keyword>
<name>A0A4R5MFD2_9BURK</name>
<evidence type="ECO:0000313" key="1">
    <source>
        <dbReference type="EMBL" id="TDG25337.1"/>
    </source>
</evidence>
<dbReference type="EMBL" id="SMRP01000002">
    <property type="protein sequence ID" value="TDG25337.1"/>
    <property type="molecule type" value="Genomic_DNA"/>
</dbReference>
<dbReference type="Proteomes" id="UP000295722">
    <property type="component" value="Unassembled WGS sequence"/>
</dbReference>
<organism evidence="1 2">
    <name type="scientific">Paraburkholderia silviterrae</name>
    <dbReference type="NCBI Taxonomy" id="2528715"/>
    <lineage>
        <taxon>Bacteria</taxon>
        <taxon>Pseudomonadati</taxon>
        <taxon>Pseudomonadota</taxon>
        <taxon>Betaproteobacteria</taxon>
        <taxon>Burkholderiales</taxon>
        <taxon>Burkholderiaceae</taxon>
        <taxon>Paraburkholderia</taxon>
    </lineage>
</organism>
<protein>
    <submittedName>
        <fullName evidence="1">Uncharacterized protein</fullName>
    </submittedName>
</protein>
<dbReference type="OrthoDB" id="8684510at2"/>
<proteinExistence type="predicted"/>
<gene>
    <name evidence="1" type="ORF">EYW47_05730</name>
</gene>
<accession>A0A4R5MFD2</accession>
<evidence type="ECO:0000313" key="2">
    <source>
        <dbReference type="Proteomes" id="UP000295722"/>
    </source>
</evidence>
<reference evidence="1 2" key="1">
    <citation type="submission" date="2019-03" db="EMBL/GenBank/DDBJ databases">
        <title>Paraburkholderia sp. 4M-K11, isolated from subtropical forest soil.</title>
        <authorList>
            <person name="Gao Z.-H."/>
            <person name="Qiu L.-H."/>
        </authorList>
    </citation>
    <scope>NUCLEOTIDE SEQUENCE [LARGE SCALE GENOMIC DNA]</scope>
    <source>
        <strain evidence="1 2">4M-K11</strain>
    </source>
</reference>